<dbReference type="EMBL" id="RXGA01000001">
    <property type="protein sequence ID" value="RWX74010.1"/>
    <property type="molecule type" value="Genomic_DNA"/>
</dbReference>
<feature type="transmembrane region" description="Helical" evidence="1">
    <location>
        <begin position="20"/>
        <end position="45"/>
    </location>
</feature>
<evidence type="ECO:0000313" key="3">
    <source>
        <dbReference type="Proteomes" id="UP000288215"/>
    </source>
</evidence>
<sequence>MMEGFCYGPAKPHNKKDRGFALTATALALALILISTGFVIASAAWHGSKIGLDSDLANMQTVRSVLRNAGAYASKTGNPDDAESYINEFIQRSANEDLKRLMPGPDGTSYTTTLGAPDFSLYKTRSGLGGIGAVTVEGLPAGSYAIVADKHGNFELAGPAEAGMTLEIRVDQHLTEAYLVVYSPESASWRYPQTGVGLVNVSQSYTVSYSIPIINASAWASPPGFAYLRVRNAPPLSLVLVEDSTGILRGAAWKSPADMAALDGVPELLVHVADSQFIGTLRVLGATAWVKADVSGGDVFRYTNNYG</sequence>
<proteinExistence type="predicted"/>
<name>A0A444L919_METS7</name>
<evidence type="ECO:0000313" key="2">
    <source>
        <dbReference type="EMBL" id="RWX74010.1"/>
    </source>
</evidence>
<dbReference type="Proteomes" id="UP000288215">
    <property type="component" value="Unassembled WGS sequence"/>
</dbReference>
<evidence type="ECO:0000256" key="1">
    <source>
        <dbReference type="SAM" id="Phobius"/>
    </source>
</evidence>
<protein>
    <submittedName>
        <fullName evidence="2">Uncharacterized protein</fullName>
    </submittedName>
</protein>
<keyword evidence="1" id="KW-1133">Transmembrane helix</keyword>
<keyword evidence="1" id="KW-0472">Membrane</keyword>
<organism evidence="2 3">
    <name type="scientific">Methanosuratincola subterraneus</name>
    <dbReference type="NCBI Taxonomy" id="2593994"/>
    <lineage>
        <taxon>Archaea</taxon>
        <taxon>Thermoproteota</taxon>
        <taxon>Methanosuratincolia</taxon>
        <taxon>Candidatus Methanomethylicales</taxon>
        <taxon>Candidatus Methanomethylicaceae</taxon>
        <taxon>Candidatus Methanosuratincola (ex Vanwonterghem et al. 2016)</taxon>
    </lineage>
</organism>
<gene>
    <name evidence="2" type="ORF">Metus_0035</name>
</gene>
<reference evidence="2 3" key="1">
    <citation type="submission" date="2018-12" db="EMBL/GenBank/DDBJ databases">
        <title>The complete genome of the methanogenic archaea of the candidate phylum Verstraetearchaeota, obtained from the metagenome of underground thermal water.</title>
        <authorList>
            <person name="Kadnikov V.V."/>
            <person name="Mardanov A.V."/>
            <person name="Beletsky A.V."/>
            <person name="Karnachuk O.V."/>
            <person name="Ravin N.V."/>
        </authorList>
    </citation>
    <scope>NUCLEOTIDE SEQUENCE [LARGE SCALE GENOMIC DNA]</scope>
    <source>
        <strain evidence="2">Ch88</strain>
    </source>
</reference>
<dbReference type="AlphaFoldDB" id="A0A444L919"/>
<keyword evidence="1" id="KW-0812">Transmembrane</keyword>
<comment type="caution">
    <text evidence="2">The sequence shown here is derived from an EMBL/GenBank/DDBJ whole genome shotgun (WGS) entry which is preliminary data.</text>
</comment>
<accession>A0A444L919</accession>